<evidence type="ECO:0000313" key="1">
    <source>
        <dbReference type="EMBL" id="TSJ93032.1"/>
    </source>
</evidence>
<organism evidence="1 2">
    <name type="scientific">Gilliamella apicola</name>
    <dbReference type="NCBI Taxonomy" id="1196095"/>
    <lineage>
        <taxon>Bacteria</taxon>
        <taxon>Pseudomonadati</taxon>
        <taxon>Pseudomonadota</taxon>
        <taxon>Gammaproteobacteria</taxon>
        <taxon>Orbales</taxon>
        <taxon>Orbaceae</taxon>
        <taxon>Gilliamella</taxon>
    </lineage>
</organism>
<protein>
    <submittedName>
        <fullName evidence="1">Uncharacterized protein</fullName>
    </submittedName>
</protein>
<sequence length="100" mass="11573">MSEESCSGYPEPSNKEVFILHVNDQNIEFILAHHGIESTDLYPIHFSYNLVPMAPACLPNMSRKSLITIFKEALNVYKCSGIRIWKRMRNHLLSLIFSLY</sequence>
<comment type="caution">
    <text evidence="1">The sequence shown here is derived from an EMBL/GenBank/DDBJ whole genome shotgun (WGS) entry which is preliminary data.</text>
</comment>
<gene>
    <name evidence="1" type="ORF">FPQ15_12310</name>
</gene>
<reference evidence="1 2" key="1">
    <citation type="submission" date="2019-07" db="EMBL/GenBank/DDBJ databases">
        <title>Gilliamella genomes.</title>
        <authorList>
            <person name="Zheng H."/>
        </authorList>
    </citation>
    <scope>NUCLEOTIDE SEQUENCE [LARGE SCALE GENOMIC DNA]</scope>
    <source>
        <strain evidence="1 2">W8127</strain>
    </source>
</reference>
<dbReference type="RefSeq" id="WP_144093049.1">
    <property type="nucleotide sequence ID" value="NZ_VMHM01000018.1"/>
</dbReference>
<dbReference type="EMBL" id="VMHM01000018">
    <property type="protein sequence ID" value="TSJ93032.1"/>
    <property type="molecule type" value="Genomic_DNA"/>
</dbReference>
<accession>A0A556RVW5</accession>
<name>A0A556RVW5_9GAMM</name>
<proteinExistence type="predicted"/>
<evidence type="ECO:0000313" key="2">
    <source>
        <dbReference type="Proteomes" id="UP000319483"/>
    </source>
</evidence>
<dbReference type="AlphaFoldDB" id="A0A556RVW5"/>
<dbReference type="Proteomes" id="UP000319483">
    <property type="component" value="Unassembled WGS sequence"/>
</dbReference>